<dbReference type="GO" id="GO:0005770">
    <property type="term" value="C:late endosome"/>
    <property type="evidence" value="ECO:0007669"/>
    <property type="project" value="TreeGrafter"/>
</dbReference>
<evidence type="ECO:0000256" key="6">
    <source>
        <dbReference type="ARBA" id="ARBA00022741"/>
    </source>
</evidence>
<dbReference type="Proteomes" id="UP001237642">
    <property type="component" value="Unassembled WGS sequence"/>
</dbReference>
<evidence type="ECO:0000256" key="7">
    <source>
        <dbReference type="ARBA" id="ARBA00022777"/>
    </source>
</evidence>
<dbReference type="Pfam" id="PF00400">
    <property type="entry name" value="WD40"/>
    <property type="match status" value="3"/>
</dbReference>
<feature type="repeat" description="WD" evidence="10">
    <location>
        <begin position="1127"/>
        <end position="1159"/>
    </location>
</feature>
<dbReference type="InterPro" id="IPR055231">
    <property type="entry name" value="2AA_helical"/>
</dbReference>
<dbReference type="GO" id="GO:0071561">
    <property type="term" value="C:nucleus-vacuole junction"/>
    <property type="evidence" value="ECO:0007669"/>
    <property type="project" value="TreeGrafter"/>
</dbReference>
<dbReference type="PROSITE" id="PS50011">
    <property type="entry name" value="PROTEIN_KINASE_DOM"/>
    <property type="match status" value="1"/>
</dbReference>
<feature type="domain" description="Protein kinase" evidence="12">
    <location>
        <begin position="27"/>
        <end position="307"/>
    </location>
</feature>
<evidence type="ECO:0000256" key="3">
    <source>
        <dbReference type="ARBA" id="ARBA00022574"/>
    </source>
</evidence>
<evidence type="ECO:0000256" key="8">
    <source>
        <dbReference type="ARBA" id="ARBA00022840"/>
    </source>
</evidence>
<dbReference type="SUPFAM" id="SSF56112">
    <property type="entry name" value="Protein kinase-like (PK-like)"/>
    <property type="match status" value="1"/>
</dbReference>
<dbReference type="SUPFAM" id="SSF48371">
    <property type="entry name" value="ARM repeat"/>
    <property type="match status" value="1"/>
</dbReference>
<evidence type="ECO:0000256" key="1">
    <source>
        <dbReference type="ARBA" id="ARBA00012513"/>
    </source>
</evidence>
<proteinExistence type="predicted"/>
<dbReference type="FunFam" id="2.130.10.10:FF:001722">
    <property type="entry name" value="Phosphoinositide 3-kinase regulatory subunit 4"/>
    <property type="match status" value="1"/>
</dbReference>
<organism evidence="13 14">
    <name type="scientific">Heracleum sosnowskyi</name>
    <dbReference type="NCBI Taxonomy" id="360622"/>
    <lineage>
        <taxon>Eukaryota</taxon>
        <taxon>Viridiplantae</taxon>
        <taxon>Streptophyta</taxon>
        <taxon>Embryophyta</taxon>
        <taxon>Tracheophyta</taxon>
        <taxon>Spermatophyta</taxon>
        <taxon>Magnoliopsida</taxon>
        <taxon>eudicotyledons</taxon>
        <taxon>Gunneridae</taxon>
        <taxon>Pentapetalae</taxon>
        <taxon>asterids</taxon>
        <taxon>campanulids</taxon>
        <taxon>Apiales</taxon>
        <taxon>Apiaceae</taxon>
        <taxon>Apioideae</taxon>
        <taxon>apioid superclade</taxon>
        <taxon>Tordylieae</taxon>
        <taxon>Tordyliinae</taxon>
        <taxon>Heracleum</taxon>
    </lineage>
</organism>
<evidence type="ECO:0000256" key="2">
    <source>
        <dbReference type="ARBA" id="ARBA00022527"/>
    </source>
</evidence>
<dbReference type="SMART" id="SM00320">
    <property type="entry name" value="WD40"/>
    <property type="match status" value="4"/>
</dbReference>
<keyword evidence="6" id="KW-0547">Nucleotide-binding</keyword>
<dbReference type="InterPro" id="IPR015943">
    <property type="entry name" value="WD40/YVTN_repeat-like_dom_sf"/>
</dbReference>
<dbReference type="Gene3D" id="2.130.10.10">
    <property type="entry name" value="YVTN repeat-like/Quinoprotein amine dehydrogenase"/>
    <property type="match status" value="2"/>
</dbReference>
<feature type="region of interest" description="Disordered" evidence="11">
    <location>
        <begin position="345"/>
        <end position="377"/>
    </location>
</feature>
<dbReference type="Gene3D" id="1.25.10.10">
    <property type="entry name" value="Leucine-rich Repeat Variant"/>
    <property type="match status" value="2"/>
</dbReference>
<dbReference type="GO" id="GO:0006623">
    <property type="term" value="P:protein targeting to vacuole"/>
    <property type="evidence" value="ECO:0007669"/>
    <property type="project" value="TreeGrafter"/>
</dbReference>
<keyword evidence="14" id="KW-1185">Reference proteome</keyword>
<dbReference type="InterPro" id="IPR001680">
    <property type="entry name" value="WD40_rpt"/>
</dbReference>
<evidence type="ECO:0000256" key="5">
    <source>
        <dbReference type="ARBA" id="ARBA00022737"/>
    </source>
</evidence>
<protein>
    <recommendedName>
        <fullName evidence="1">non-specific serine/threonine protein kinase</fullName>
        <ecNumber evidence="1">2.7.11.1</ecNumber>
    </recommendedName>
</protein>
<keyword evidence="8" id="KW-0067">ATP-binding</keyword>
<dbReference type="InterPro" id="IPR036322">
    <property type="entry name" value="WD40_repeat_dom_sf"/>
</dbReference>
<dbReference type="FunFam" id="1.10.510.10:FF:000722">
    <property type="entry name" value="Protein kinase family protein / WD-40 repeat family protein"/>
    <property type="match status" value="1"/>
</dbReference>
<reference evidence="13" key="2">
    <citation type="submission" date="2023-05" db="EMBL/GenBank/DDBJ databases">
        <authorList>
            <person name="Schelkunov M.I."/>
        </authorList>
    </citation>
    <scope>NUCLEOTIDE SEQUENCE</scope>
    <source>
        <strain evidence="13">Hsosn_3</strain>
        <tissue evidence="13">Leaf</tissue>
    </source>
</reference>
<dbReference type="InterPro" id="IPR000719">
    <property type="entry name" value="Prot_kinase_dom"/>
</dbReference>
<name>A0AAD8HD46_9APIA</name>
<gene>
    <name evidence="13" type="ORF">POM88_040893</name>
</gene>
<dbReference type="PROSITE" id="PS50294">
    <property type="entry name" value="WD_REPEATS_REGION"/>
    <property type="match status" value="2"/>
</dbReference>
<feature type="compositionally biased region" description="Polar residues" evidence="11">
    <location>
        <begin position="346"/>
        <end position="357"/>
    </location>
</feature>
<dbReference type="PROSITE" id="PS50077">
    <property type="entry name" value="HEAT_REPEAT"/>
    <property type="match status" value="1"/>
</dbReference>
<evidence type="ECO:0000256" key="9">
    <source>
        <dbReference type="PROSITE-ProRule" id="PRU00103"/>
    </source>
</evidence>
<dbReference type="GO" id="GO:0004674">
    <property type="term" value="F:protein serine/threonine kinase activity"/>
    <property type="evidence" value="ECO:0007669"/>
    <property type="project" value="UniProtKB-KW"/>
</dbReference>
<dbReference type="FunFam" id="1.25.10.10:FF:000209">
    <property type="entry name" value="Protein kinase family protein / WD-40 repeat family protein"/>
    <property type="match status" value="1"/>
</dbReference>
<keyword evidence="3 10" id="KW-0853">WD repeat</keyword>
<evidence type="ECO:0000313" key="14">
    <source>
        <dbReference type="Proteomes" id="UP001237642"/>
    </source>
</evidence>
<keyword evidence="7 13" id="KW-0418">Kinase</keyword>
<dbReference type="SUPFAM" id="SSF50978">
    <property type="entry name" value="WD40 repeat-like"/>
    <property type="match status" value="1"/>
</dbReference>
<dbReference type="InterPro" id="IPR011009">
    <property type="entry name" value="Kinase-like_dom_sf"/>
</dbReference>
<dbReference type="FunFam" id="1.25.10.10:FF:000370">
    <property type="entry name" value="phosphoinositide 3-kinase regulatory subunit 4-like"/>
    <property type="match status" value="1"/>
</dbReference>
<evidence type="ECO:0000259" key="12">
    <source>
        <dbReference type="PROSITE" id="PS50011"/>
    </source>
</evidence>
<dbReference type="CDD" id="cd13980">
    <property type="entry name" value="STKc_Vps15"/>
    <property type="match status" value="1"/>
</dbReference>
<dbReference type="EMBL" id="JAUIZM010000009">
    <property type="protein sequence ID" value="KAK1365332.1"/>
    <property type="molecule type" value="Genomic_DNA"/>
</dbReference>
<dbReference type="GO" id="GO:0005524">
    <property type="term" value="F:ATP binding"/>
    <property type="evidence" value="ECO:0007669"/>
    <property type="project" value="UniProtKB-KW"/>
</dbReference>
<evidence type="ECO:0000313" key="13">
    <source>
        <dbReference type="EMBL" id="KAK1365332.1"/>
    </source>
</evidence>
<evidence type="ECO:0000256" key="4">
    <source>
        <dbReference type="ARBA" id="ARBA00022679"/>
    </source>
</evidence>
<sequence>MGNKIARTTQASATEYYLHDLPSSYNLVLKEVLSRGRFLKSIQCKHDEGLVLVKVYFKRGDSIDLREYERCLSRIRQVFNGLDQPHVWPFQFWLETDKAAYLLRQYFFNNLHDRLSTRPFLSLVEKKWLAYQLLYAVKQSHENGVCHGDIKCENVLVTSWNWLYLADFASFKPTYIPHDDPSDFSFFFDTGGRRRCYLAPERFYEHGIEMQVAQDAPLRPAMDIFAAGCVIAELFLEGQPLFELSQLLAYRRGQYDPSQHLEKIPDSGLRKMILHMIQLDPESRCSAESYLQSYAGVVFPCYFSPFLHKFYSVLNPYNSDSRVLICQISFNEILKQMMSSKAGEETGTTFASNSLDGRSSESIEAKQNLDSGNSRKTELKGSIHSQFEFPGDISTLLKDVKQNNHYSGAKSVQEDVISSTSFQKQETCSLPAPDNLLQNISNVFKRNHHPFLKKITMNDMKSLLSDYDNQSDTFGMPFLPLPQDSMSCEGMVLVASLLCSCIRNVKLPHMRRGAILLLKSCSLYIDDEDRLQRVLPYVIAMLSDPAAIVRSAALETLCDILPLIRDFPPSDAKIFPEYILPMLSMLPDDPEESVRICYSSNISKLALTAYGFLIHSISLSEAGVLNESTIGTKSITRSSETSGRLHSKSKDTQLARLRKSIAEVIQELVMGPKQTPNIRRALLQDIGNLCWFFGQRQSNDVLLPILPAFLNDRDELLRSVFYGQIIYVCFFVGQRSVEEYLLPYIEQALGDATEAVIVNALDCLTVLCKSGFLRKRILLEMIEHAFPLLCYPSQWVRRSAVAFIAASSDSLGAVDSYVFLVPVIRPFLRRQPASLASEKALLSCLNPPVSRQIFYQALENSRSSDMLERQRKIWYSSSAQSKQLETLDLFQRGTEELDSMKFWSDRQHDLQGTKSVGNALQNLDVSEDSSEARLRPIASFMHNTSAAIDMRDPLSSDKLQFSGFTSPQLNGVNSLSFDKPSQGIPLYYFRYDSKRAAGSSPASDSSLPLSSLGFGSSSIPWMDTGNKSFSLGSSVPPPKLVSGSISIANSSPQLHRVVHEVEDLETDQAAYVNKFQDLGVSGPMKGSSPAAKDISSAVEVAGLPSFARVPTTQDAGWRPRGVLVAHLQEHRSAVNDIAISTDHSFFVSASDDSTVKVWDSRKLEKDISFRSRLTYSLDGSRALCTAMLYGSAQVIVGASDGVIHMFSVDHISKGLGNVVEKYSGIADVKKNRVGEGAITSLVNYSADESASNMILYSTQNCGIHLWDTKSNKDTWTYKVIPEEGYVSSLITSPCGNWFVSGTSRGVLTLWDLRFCIPVNSWQFSPACPVEKMCLFVPPVNSSVSTISRPLVYVAAGQNEVSLWNAENGSCHQILRLANNDNESETSDLPWALARPSKKSNPKADLRRNISPKYKIDELNEPPPRSPGIRALLPLPGGDLLTGGTDLKIRRWEHYSPDRSYCICGPTIKGVTNDDFYETKSSFGVQVVQEAKRRPLATRLTGKAVLAAAATDSAGCHRDSILSLSSVKLNQRLLISTSRDGAIKVWK</sequence>
<evidence type="ECO:0000256" key="11">
    <source>
        <dbReference type="SAM" id="MobiDB-lite"/>
    </source>
</evidence>
<keyword evidence="2 13" id="KW-0723">Serine/threonine-protein kinase</keyword>
<keyword evidence="4" id="KW-0808">Transferase</keyword>
<evidence type="ECO:0000256" key="10">
    <source>
        <dbReference type="PROSITE-ProRule" id="PRU00221"/>
    </source>
</evidence>
<feature type="repeat" description="WD" evidence="10">
    <location>
        <begin position="1529"/>
        <end position="1546"/>
    </location>
</feature>
<dbReference type="InterPro" id="IPR045162">
    <property type="entry name" value="Vps15-like"/>
</dbReference>
<dbReference type="EC" id="2.7.11.1" evidence="1"/>
<reference evidence="13" key="1">
    <citation type="submission" date="2023-02" db="EMBL/GenBank/DDBJ databases">
        <title>Genome of toxic invasive species Heracleum sosnowskyi carries increased number of genes despite the absence of recent whole-genome duplications.</title>
        <authorList>
            <person name="Schelkunov M."/>
            <person name="Shtratnikova V."/>
            <person name="Makarenko M."/>
            <person name="Klepikova A."/>
            <person name="Omelchenko D."/>
            <person name="Novikova G."/>
            <person name="Obukhova E."/>
            <person name="Bogdanov V."/>
            <person name="Penin A."/>
            <person name="Logacheva M."/>
        </authorList>
    </citation>
    <scope>NUCLEOTIDE SEQUENCE</scope>
    <source>
        <strain evidence="13">Hsosn_3</strain>
        <tissue evidence="13">Leaf</tissue>
    </source>
</reference>
<accession>A0AAD8HD46</accession>
<feature type="repeat" description="HEAT" evidence="9">
    <location>
        <begin position="534"/>
        <end position="566"/>
    </location>
</feature>
<dbReference type="PROSITE" id="PS50082">
    <property type="entry name" value="WD_REPEATS_2"/>
    <property type="match status" value="2"/>
</dbReference>
<dbReference type="SMART" id="SM00220">
    <property type="entry name" value="S_TKc"/>
    <property type="match status" value="1"/>
</dbReference>
<dbReference type="PANTHER" id="PTHR17583">
    <property type="entry name" value="PHOSPHOINOSITIDE 3-KINASE REGULATORY SUBUNIT 4"/>
    <property type="match status" value="1"/>
</dbReference>
<dbReference type="GO" id="GO:0034271">
    <property type="term" value="C:phosphatidylinositol 3-kinase complex, class III, type I"/>
    <property type="evidence" value="ECO:0007669"/>
    <property type="project" value="TreeGrafter"/>
</dbReference>
<dbReference type="GO" id="GO:0045324">
    <property type="term" value="P:late endosome to vacuole transport"/>
    <property type="evidence" value="ECO:0007669"/>
    <property type="project" value="InterPro"/>
</dbReference>
<dbReference type="InterPro" id="IPR008271">
    <property type="entry name" value="Ser/Thr_kinase_AS"/>
</dbReference>
<dbReference type="Pfam" id="PF00069">
    <property type="entry name" value="Pkinase"/>
    <property type="match status" value="1"/>
</dbReference>
<dbReference type="InterPro" id="IPR011989">
    <property type="entry name" value="ARM-like"/>
</dbReference>
<dbReference type="Pfam" id="PF22956">
    <property type="entry name" value="VPS15-like_hel"/>
    <property type="match status" value="1"/>
</dbReference>
<comment type="caution">
    <text evidence="13">The sequence shown here is derived from an EMBL/GenBank/DDBJ whole genome shotgun (WGS) entry which is preliminary data.</text>
</comment>
<dbReference type="PROSITE" id="PS00108">
    <property type="entry name" value="PROTEIN_KINASE_ST"/>
    <property type="match status" value="1"/>
</dbReference>
<dbReference type="GO" id="GO:0016236">
    <property type="term" value="P:macroautophagy"/>
    <property type="evidence" value="ECO:0007669"/>
    <property type="project" value="InterPro"/>
</dbReference>
<dbReference type="Gene3D" id="1.10.510.10">
    <property type="entry name" value="Transferase(Phosphotransferase) domain 1"/>
    <property type="match status" value="1"/>
</dbReference>
<keyword evidence="5" id="KW-0677">Repeat</keyword>
<dbReference type="GO" id="GO:0034272">
    <property type="term" value="C:phosphatidylinositol 3-kinase complex, class III, type II"/>
    <property type="evidence" value="ECO:0007669"/>
    <property type="project" value="TreeGrafter"/>
</dbReference>
<dbReference type="InterPro" id="IPR021133">
    <property type="entry name" value="HEAT_type_2"/>
</dbReference>
<dbReference type="InterPro" id="IPR016024">
    <property type="entry name" value="ARM-type_fold"/>
</dbReference>
<dbReference type="PANTHER" id="PTHR17583:SF0">
    <property type="entry name" value="PHOSPHOINOSITIDE 3-KINASE REGULATORY SUBUNIT 4"/>
    <property type="match status" value="1"/>
</dbReference>